<dbReference type="KEGG" id="sfh:SFHH103_00245"/>
<sequence>MPEAVAAISMVQAAMAIRANCNRIVTLVRAALGQGPNMVNFKIGSSIGPDEWCR</sequence>
<protein>
    <submittedName>
        <fullName evidence="1">Uncharacterized protein</fullName>
    </submittedName>
</protein>
<gene>
    <name evidence="1" type="ordered locus">SFHH103_00245</name>
</gene>
<dbReference type="HOGENOM" id="CLU_3047263_0_0_5"/>
<dbReference type="AlphaFoldDB" id="G9AAW9"/>
<evidence type="ECO:0000313" key="2">
    <source>
        <dbReference type="Proteomes" id="UP000007735"/>
    </source>
</evidence>
<name>G9AAW9_SINF1</name>
<accession>G9AAW9</accession>
<evidence type="ECO:0000313" key="1">
    <source>
        <dbReference type="EMBL" id="CCE94749.1"/>
    </source>
</evidence>
<dbReference type="EMBL" id="HE616890">
    <property type="protein sequence ID" value="CCE94749.1"/>
    <property type="molecule type" value="Genomic_DNA"/>
</dbReference>
<organism evidence="1 2">
    <name type="scientific">Sinorhizobium fredii (strain HH103)</name>
    <dbReference type="NCBI Taxonomy" id="1117943"/>
    <lineage>
        <taxon>Bacteria</taxon>
        <taxon>Pseudomonadati</taxon>
        <taxon>Pseudomonadota</taxon>
        <taxon>Alphaproteobacteria</taxon>
        <taxon>Hyphomicrobiales</taxon>
        <taxon>Rhizobiaceae</taxon>
        <taxon>Sinorhizobium/Ensifer group</taxon>
        <taxon>Sinorhizobium</taxon>
    </lineage>
</organism>
<reference evidence="1 2" key="1">
    <citation type="journal article" date="2012" name="J. Bacteriol.">
        <title>Genome sequence of the soybean symbiont Sinorhizobium fredii HH103.</title>
        <authorList>
            <person name="Weidner S."/>
            <person name="Becker A."/>
            <person name="Bonilla I."/>
            <person name="Jaenicke S."/>
            <person name="Lloret J."/>
            <person name="Margaret I."/>
            <person name="Puhler A."/>
            <person name="Ruiz-Sainz J.E."/>
            <person name="Schneiker-Bekel S."/>
            <person name="Szczepanowski R."/>
            <person name="Vinardell J.M."/>
            <person name="Zehner S."/>
            <person name="Gottfert M."/>
        </authorList>
    </citation>
    <scope>NUCLEOTIDE SEQUENCE [LARGE SCALE GENOMIC DNA]</scope>
    <source>
        <strain evidence="1 2">HH103</strain>
    </source>
</reference>
<proteinExistence type="predicted"/>
<dbReference type="PATRIC" id="fig|380.5.peg.268"/>
<dbReference type="Proteomes" id="UP000007735">
    <property type="component" value="Chromosome"/>
</dbReference>